<evidence type="ECO:0000313" key="1">
    <source>
        <dbReference type="EMBL" id="KAH9778374.1"/>
    </source>
</evidence>
<evidence type="ECO:0000313" key="2">
    <source>
        <dbReference type="Proteomes" id="UP000829398"/>
    </source>
</evidence>
<dbReference type="Proteomes" id="UP000829398">
    <property type="component" value="Chromosome 3"/>
</dbReference>
<accession>A0ACB8LYB0</accession>
<organism evidence="1 2">
    <name type="scientific">Citrus sinensis</name>
    <name type="common">Sweet orange</name>
    <name type="synonym">Citrus aurantium var. sinensis</name>
    <dbReference type="NCBI Taxonomy" id="2711"/>
    <lineage>
        <taxon>Eukaryota</taxon>
        <taxon>Viridiplantae</taxon>
        <taxon>Streptophyta</taxon>
        <taxon>Embryophyta</taxon>
        <taxon>Tracheophyta</taxon>
        <taxon>Spermatophyta</taxon>
        <taxon>Magnoliopsida</taxon>
        <taxon>eudicotyledons</taxon>
        <taxon>Gunneridae</taxon>
        <taxon>Pentapetalae</taxon>
        <taxon>rosids</taxon>
        <taxon>malvids</taxon>
        <taxon>Sapindales</taxon>
        <taxon>Rutaceae</taxon>
        <taxon>Aurantioideae</taxon>
        <taxon>Citrus</taxon>
    </lineage>
</organism>
<comment type="caution">
    <text evidence="1">The sequence shown here is derived from an EMBL/GenBank/DDBJ whole genome shotgun (WGS) entry which is preliminary data.</text>
</comment>
<sequence length="381" mass="42166">MEMNGTPALHGYLMPAEWEPHSQCWMGWPERLDNWRDDALHAQRVFAKVATAISKFEPVTVCASAAQWENARSQLPENIRVIEMSMNGSWFRDTGPTIVVNKSSASSGAQAPKVAGLDWNFNSWGGVDDGCYRDWSLDLQVARKILSTERLPRFPHSMVLEGGSIHVDGEGTCLTTEECLLNKNRNPHLTKGQIENELKAYLGVMKIIWLPRGLFGDDDTNGHIDNMCCFSKPGVVLLSWTDDETDPQYERSVEALTILSDATDARGRKLQIIKLHVPGPLYMTEEEAAGVNQDGEAKPRLAGTRLAASYVNFYIANGGIITPQFGDKKWDGEAVRVLSQAFPNYEVVGIERAREIVLGGGNIHCITQQQPAIPTNAAKLD</sequence>
<reference evidence="2" key="1">
    <citation type="journal article" date="2023" name="Hortic. Res.">
        <title>A chromosome-level phased genome enabling allele-level studies in sweet orange: a case study on citrus Huanglongbing tolerance.</title>
        <authorList>
            <person name="Wu B."/>
            <person name="Yu Q."/>
            <person name="Deng Z."/>
            <person name="Duan Y."/>
            <person name="Luo F."/>
            <person name="Gmitter F. Jr."/>
        </authorList>
    </citation>
    <scope>NUCLEOTIDE SEQUENCE [LARGE SCALE GENOMIC DNA]</scope>
    <source>
        <strain evidence="2">cv. Valencia</strain>
    </source>
</reference>
<keyword evidence="2" id="KW-1185">Reference proteome</keyword>
<proteinExistence type="predicted"/>
<protein>
    <submittedName>
        <fullName evidence="1">Agmatine deiminase</fullName>
    </submittedName>
</protein>
<name>A0ACB8LYB0_CITSI</name>
<gene>
    <name evidence="1" type="ORF">KPL71_007335</name>
</gene>
<dbReference type="EMBL" id="CM039172">
    <property type="protein sequence ID" value="KAH9778374.1"/>
    <property type="molecule type" value="Genomic_DNA"/>
</dbReference>